<accession>A0A3A8EKV2</accession>
<dbReference type="SUPFAM" id="SSF143100">
    <property type="entry name" value="TTHA1013/TTHA0281-like"/>
    <property type="match status" value="1"/>
</dbReference>
<sequence>MCYLKYKGYLGTIEPDLETGELFGKLAFIRDLITYEAETLKVLEQAFQASVDGYLESCAELGKKPDQPFKGTFNVRISPELHRKAVLASSDNSLNAFVSDAIQEKLMRLGV</sequence>
<organism evidence="1 2">
    <name type="scientific">Acinetobacter guerrae</name>
    <dbReference type="NCBI Taxonomy" id="1843371"/>
    <lineage>
        <taxon>Bacteria</taxon>
        <taxon>Pseudomonadati</taxon>
        <taxon>Pseudomonadota</taxon>
        <taxon>Gammaproteobacteria</taxon>
        <taxon>Moraxellales</taxon>
        <taxon>Moraxellaceae</taxon>
        <taxon>Acinetobacter</taxon>
    </lineage>
</organism>
<evidence type="ECO:0000313" key="2">
    <source>
        <dbReference type="Proteomes" id="UP000269001"/>
    </source>
</evidence>
<gene>
    <name evidence="1" type="ORF">D7V21_15645</name>
</gene>
<protein>
    <submittedName>
        <fullName evidence="1">Type II toxin-antitoxin system HicB family antitoxin</fullName>
    </submittedName>
</protein>
<evidence type="ECO:0000313" key="1">
    <source>
        <dbReference type="EMBL" id="RKG30584.1"/>
    </source>
</evidence>
<dbReference type="InterPro" id="IPR035069">
    <property type="entry name" value="TTHA1013/TTHA0281-like"/>
</dbReference>
<dbReference type="Pfam" id="PF05534">
    <property type="entry name" value="HicB"/>
    <property type="match status" value="1"/>
</dbReference>
<keyword evidence="2" id="KW-1185">Reference proteome</keyword>
<dbReference type="Proteomes" id="UP000269001">
    <property type="component" value="Unassembled WGS sequence"/>
</dbReference>
<reference evidence="1 2" key="1">
    <citation type="submission" date="2018-09" db="EMBL/GenBank/DDBJ databases">
        <title>The draft genome of Acinetobacter spp. strains.</title>
        <authorList>
            <person name="Qin J."/>
            <person name="Feng Y."/>
            <person name="Zong Z."/>
        </authorList>
    </citation>
    <scope>NUCLEOTIDE SEQUENCE [LARGE SCALE GENOMIC DNA]</scope>
    <source>
        <strain evidence="1 2">WCHAc060096</strain>
    </source>
</reference>
<name>A0A3A8EKV2_9GAMM</name>
<dbReference type="InterPro" id="IPR008651">
    <property type="entry name" value="Uncharacterised_HicB"/>
</dbReference>
<dbReference type="RefSeq" id="WP_120371352.1">
    <property type="nucleotide sequence ID" value="NZ_RAXU01000030.1"/>
</dbReference>
<comment type="caution">
    <text evidence="1">The sequence shown here is derived from an EMBL/GenBank/DDBJ whole genome shotgun (WGS) entry which is preliminary data.</text>
</comment>
<proteinExistence type="predicted"/>
<dbReference type="AlphaFoldDB" id="A0A3A8EKV2"/>
<dbReference type="EMBL" id="RAXU01000030">
    <property type="protein sequence ID" value="RKG30584.1"/>
    <property type="molecule type" value="Genomic_DNA"/>
</dbReference>